<evidence type="ECO:0000313" key="6">
    <source>
        <dbReference type="Proteomes" id="UP000070224"/>
    </source>
</evidence>
<dbReference type="AlphaFoldDB" id="A0A134AYD7"/>
<dbReference type="PANTHER" id="PTHR30004">
    <property type="entry name" value="4-HYDROXYTHREONINE-4-PHOSPHATE DEHYDROGENASE"/>
    <property type="match status" value="1"/>
</dbReference>
<sequence>MSTRKIRVAITHGDINGIGYEVVLKIFEDERILELFTPILYGSSHVANFWKAHLGLEHVSWQVIRQASEAKDGVLNILDCTTGREQVEIGQPTDAAGRAAFEALERATADIRMGLCDVLVTAPINKSVMPRDLFPFNGHTDYLEAIAARTPGESLMVLASGDCRVALATTHIPVSAIASRLSSELILRKLRLLEAGLQRDFGITKPRLAVLGLNPHAGDKGLMGNEEDTIIRPAIEEAFTSGIITFGPFPGDGFWGSGRVDSFDGILAMYHDQGLAPFKALYMNEGINVTLGLSFVRTSPDHGTGYDIAGKGIADPTSMREAIYSALDIYRHRRNYDEATRNPLRRHYHNRGRDDEKLDTTSTPDEY</sequence>
<dbReference type="STRING" id="322095.HMPREF3185_02233"/>
<dbReference type="NCBIfam" id="TIGR00557">
    <property type="entry name" value="pdxA"/>
    <property type="match status" value="1"/>
</dbReference>
<dbReference type="SUPFAM" id="SSF53659">
    <property type="entry name" value="Isocitrate/Isopropylmalate dehydrogenase-like"/>
    <property type="match status" value="1"/>
</dbReference>
<protein>
    <submittedName>
        <fullName evidence="5">4-hydroxythreonine-4-phosphate dehydrogenase</fullName>
    </submittedName>
</protein>
<dbReference type="GO" id="GO:0046872">
    <property type="term" value="F:metal ion binding"/>
    <property type="evidence" value="ECO:0007669"/>
    <property type="project" value="UniProtKB-KW"/>
</dbReference>
<reference evidence="6" key="1">
    <citation type="submission" date="2016-01" db="EMBL/GenBank/DDBJ databases">
        <authorList>
            <person name="Mitreva M."/>
            <person name="Pepin K.H."/>
            <person name="Mihindukulasuriya K.A."/>
            <person name="Fulton R."/>
            <person name="Fronick C."/>
            <person name="O'Laughlin M."/>
            <person name="Miner T."/>
            <person name="Herter B."/>
            <person name="Rosa B.A."/>
            <person name="Cordes M."/>
            <person name="Tomlinson C."/>
            <person name="Wollam A."/>
            <person name="Palsikar V.B."/>
            <person name="Mardis E.R."/>
            <person name="Wilson R.K."/>
        </authorList>
    </citation>
    <scope>NUCLEOTIDE SEQUENCE [LARGE SCALE GENOMIC DNA]</scope>
    <source>
        <strain evidence="6">KA00683</strain>
    </source>
</reference>
<dbReference type="PANTHER" id="PTHR30004:SF6">
    <property type="entry name" value="D-THREONATE 4-PHOSPHATE DEHYDROGENASE"/>
    <property type="match status" value="1"/>
</dbReference>
<dbReference type="GO" id="GO:0051287">
    <property type="term" value="F:NAD binding"/>
    <property type="evidence" value="ECO:0007669"/>
    <property type="project" value="InterPro"/>
</dbReference>
<proteinExistence type="predicted"/>
<dbReference type="GO" id="GO:0016491">
    <property type="term" value="F:oxidoreductase activity"/>
    <property type="evidence" value="ECO:0007669"/>
    <property type="project" value="UniProtKB-KW"/>
</dbReference>
<dbReference type="Gene3D" id="3.40.718.10">
    <property type="entry name" value="Isopropylmalate Dehydrogenase"/>
    <property type="match status" value="1"/>
</dbReference>
<gene>
    <name evidence="5" type="ORF">HMPREF3185_02233</name>
</gene>
<keyword evidence="1" id="KW-0479">Metal-binding</keyword>
<organism evidence="5 6">
    <name type="scientific">Porphyromonas somerae</name>
    <dbReference type="NCBI Taxonomy" id="322095"/>
    <lineage>
        <taxon>Bacteria</taxon>
        <taxon>Pseudomonadati</taxon>
        <taxon>Bacteroidota</taxon>
        <taxon>Bacteroidia</taxon>
        <taxon>Bacteroidales</taxon>
        <taxon>Porphyromonadaceae</taxon>
        <taxon>Porphyromonas</taxon>
    </lineage>
</organism>
<feature type="region of interest" description="Disordered" evidence="4">
    <location>
        <begin position="341"/>
        <end position="367"/>
    </location>
</feature>
<dbReference type="EMBL" id="LSDK01000156">
    <property type="protein sequence ID" value="KXB72705.1"/>
    <property type="molecule type" value="Genomic_DNA"/>
</dbReference>
<dbReference type="OrthoDB" id="9801783at2"/>
<comment type="caution">
    <text evidence="5">The sequence shown here is derived from an EMBL/GenBank/DDBJ whole genome shotgun (WGS) entry which is preliminary data.</text>
</comment>
<dbReference type="Proteomes" id="UP000070224">
    <property type="component" value="Unassembled WGS sequence"/>
</dbReference>
<name>A0A134AYD7_9PORP</name>
<dbReference type="PATRIC" id="fig|322095.3.peg.2213"/>
<keyword evidence="3" id="KW-0520">NAD</keyword>
<evidence type="ECO:0000256" key="3">
    <source>
        <dbReference type="ARBA" id="ARBA00023027"/>
    </source>
</evidence>
<keyword evidence="6" id="KW-1185">Reference proteome</keyword>
<evidence type="ECO:0000256" key="1">
    <source>
        <dbReference type="ARBA" id="ARBA00022723"/>
    </source>
</evidence>
<dbReference type="InterPro" id="IPR005255">
    <property type="entry name" value="PdxA_fam"/>
</dbReference>
<evidence type="ECO:0000256" key="2">
    <source>
        <dbReference type="ARBA" id="ARBA00023002"/>
    </source>
</evidence>
<dbReference type="Pfam" id="PF04166">
    <property type="entry name" value="PdxA"/>
    <property type="match status" value="1"/>
</dbReference>
<keyword evidence="2" id="KW-0560">Oxidoreductase</keyword>
<evidence type="ECO:0000313" key="5">
    <source>
        <dbReference type="EMBL" id="KXB72705.1"/>
    </source>
</evidence>
<evidence type="ECO:0000256" key="4">
    <source>
        <dbReference type="SAM" id="MobiDB-lite"/>
    </source>
</evidence>
<accession>A0A134AYD7</accession>
<dbReference type="RefSeq" id="WP_060936207.1">
    <property type="nucleotide sequence ID" value="NZ_KQ960466.1"/>
</dbReference>